<comment type="caution">
    <text evidence="1">The sequence shown here is derived from an EMBL/GenBank/DDBJ whole genome shotgun (WGS) entry which is preliminary data.</text>
</comment>
<protein>
    <recommendedName>
        <fullName evidence="3">DUF1203 domain-containing protein</fullName>
    </recommendedName>
</protein>
<name>A0A0R0DXP6_9GAMM</name>
<evidence type="ECO:0008006" key="3">
    <source>
        <dbReference type="Google" id="ProtNLM"/>
    </source>
</evidence>
<dbReference type="PATRIC" id="fig|659018.3.peg.2309"/>
<dbReference type="InterPro" id="IPR009593">
    <property type="entry name" value="DUF1203"/>
</dbReference>
<gene>
    <name evidence="1" type="ORF">ABB34_11030</name>
</gene>
<dbReference type="OrthoDB" id="5953307at2"/>
<evidence type="ECO:0000313" key="2">
    <source>
        <dbReference type="Proteomes" id="UP000050940"/>
    </source>
</evidence>
<dbReference type="Pfam" id="PF06718">
    <property type="entry name" value="DUF1203"/>
    <property type="match status" value="1"/>
</dbReference>
<proteinExistence type="predicted"/>
<dbReference type="Proteomes" id="UP000050940">
    <property type="component" value="Unassembled WGS sequence"/>
</dbReference>
<dbReference type="RefSeq" id="WP_057641371.1">
    <property type="nucleotide sequence ID" value="NZ_LDJP01000064.1"/>
</dbReference>
<organism evidence="1 2">
    <name type="scientific">Stenotrophomonas daejeonensis</name>
    <dbReference type="NCBI Taxonomy" id="659018"/>
    <lineage>
        <taxon>Bacteria</taxon>
        <taxon>Pseudomonadati</taxon>
        <taxon>Pseudomonadota</taxon>
        <taxon>Gammaproteobacteria</taxon>
        <taxon>Lysobacterales</taxon>
        <taxon>Lysobacteraceae</taxon>
        <taxon>Stenotrophomonas</taxon>
    </lineage>
</organism>
<sequence>MASFLLSGIDPGPLQALFDLDAAGLAAHGAARRVADSERGFPCRVSLRDAAVGEELLLLPYWHQPAASPYRASGPVFIRRDAVPARLAIDEVPPYVARRLISLRAYDHDDCIVAAEVMDGTQVAGWLHAQLDDHSVAYVHLHNARYGCYFCRADRVD</sequence>
<keyword evidence="2" id="KW-1185">Reference proteome</keyword>
<accession>A0A0R0DXP6</accession>
<dbReference type="EMBL" id="LDJP01000064">
    <property type="protein sequence ID" value="KRG83762.1"/>
    <property type="molecule type" value="Genomic_DNA"/>
</dbReference>
<reference evidence="1 2" key="1">
    <citation type="submission" date="2015-05" db="EMBL/GenBank/DDBJ databases">
        <title>Genome sequencing and analysis of members of genus Stenotrophomonas.</title>
        <authorList>
            <person name="Patil P.P."/>
            <person name="Midha S."/>
            <person name="Patil P.B."/>
        </authorList>
    </citation>
    <scope>NUCLEOTIDE SEQUENCE [LARGE SCALE GENOMIC DNA]</scope>
    <source>
        <strain evidence="1 2">JCM 16244</strain>
    </source>
</reference>
<dbReference type="AlphaFoldDB" id="A0A0R0DXP6"/>
<dbReference type="STRING" id="659018.ABB34_11030"/>
<evidence type="ECO:0000313" key="1">
    <source>
        <dbReference type="EMBL" id="KRG83762.1"/>
    </source>
</evidence>
<dbReference type="PIRSF" id="PIRSF034110">
    <property type="entry name" value="DUF1203"/>
    <property type="match status" value="1"/>
</dbReference>